<dbReference type="Proteomes" id="UP000790787">
    <property type="component" value="Chromosome 1"/>
</dbReference>
<evidence type="ECO:0000313" key="1">
    <source>
        <dbReference type="Proteomes" id="UP000790787"/>
    </source>
</evidence>
<accession>A0AC58RRN5</accession>
<reference evidence="1" key="1">
    <citation type="journal article" date="2014" name="Nat. Commun.">
        <title>The tobacco genome sequence and its comparison with those of tomato and potato.</title>
        <authorList>
            <person name="Sierro N."/>
            <person name="Battey J.N."/>
            <person name="Ouadi S."/>
            <person name="Bakaher N."/>
            <person name="Bovet L."/>
            <person name="Willig A."/>
            <person name="Goepfert S."/>
            <person name="Peitsch M.C."/>
            <person name="Ivanov N.V."/>
        </authorList>
    </citation>
    <scope>NUCLEOTIDE SEQUENCE [LARGE SCALE GENOMIC DNA]</scope>
</reference>
<name>A0AC58RRN5_TOBAC</name>
<gene>
    <name evidence="2" type="primary">LOC142162707</name>
</gene>
<dbReference type="RefSeq" id="XP_075075388.1">
    <property type="nucleotide sequence ID" value="XM_075219287.1"/>
</dbReference>
<sequence length="169" mass="19599">MTKNEAEYEAVIVGLKLALKYGARVIRKCDSQLVVNQVNRTFQIKEQRLQIYWAEIHKILPEFDECRLDQIPRVQNIEADGLAKLAAATKNIIKENVVTLLHLSIDQIEVHSINLTWDWRNRIITYLQEGTLPQDKKEAKKLQMQAARYSLKNHNLYKRTFGGPLAKCL</sequence>
<keyword evidence="1" id="KW-1185">Reference proteome</keyword>
<protein>
    <submittedName>
        <fullName evidence="2">Uncharacterized protein LOC142162707</fullName>
    </submittedName>
</protein>
<evidence type="ECO:0000313" key="2">
    <source>
        <dbReference type="RefSeq" id="XP_075075388.1"/>
    </source>
</evidence>
<organism evidence="1 2">
    <name type="scientific">Nicotiana tabacum</name>
    <name type="common">Common tobacco</name>
    <dbReference type="NCBI Taxonomy" id="4097"/>
    <lineage>
        <taxon>Eukaryota</taxon>
        <taxon>Viridiplantae</taxon>
        <taxon>Streptophyta</taxon>
        <taxon>Embryophyta</taxon>
        <taxon>Tracheophyta</taxon>
        <taxon>Spermatophyta</taxon>
        <taxon>Magnoliopsida</taxon>
        <taxon>eudicotyledons</taxon>
        <taxon>Gunneridae</taxon>
        <taxon>Pentapetalae</taxon>
        <taxon>asterids</taxon>
        <taxon>lamiids</taxon>
        <taxon>Solanales</taxon>
        <taxon>Solanaceae</taxon>
        <taxon>Nicotianoideae</taxon>
        <taxon>Nicotianeae</taxon>
        <taxon>Nicotiana</taxon>
    </lineage>
</organism>
<reference evidence="2" key="2">
    <citation type="submission" date="2025-08" db="UniProtKB">
        <authorList>
            <consortium name="RefSeq"/>
        </authorList>
    </citation>
    <scope>IDENTIFICATION</scope>
    <source>
        <tissue evidence="2">Leaf</tissue>
    </source>
</reference>
<proteinExistence type="predicted"/>